<dbReference type="OrthoDB" id="2433006at2759"/>
<organism evidence="2 3">
    <name type="scientific">Cetraspora pellucida</name>
    <dbReference type="NCBI Taxonomy" id="1433469"/>
    <lineage>
        <taxon>Eukaryota</taxon>
        <taxon>Fungi</taxon>
        <taxon>Fungi incertae sedis</taxon>
        <taxon>Mucoromycota</taxon>
        <taxon>Glomeromycotina</taxon>
        <taxon>Glomeromycetes</taxon>
        <taxon>Diversisporales</taxon>
        <taxon>Gigasporaceae</taxon>
        <taxon>Cetraspora</taxon>
    </lineage>
</organism>
<reference evidence="2" key="1">
    <citation type="submission" date="2021-06" db="EMBL/GenBank/DDBJ databases">
        <authorList>
            <person name="Kallberg Y."/>
            <person name="Tangrot J."/>
            <person name="Rosling A."/>
        </authorList>
    </citation>
    <scope>NUCLEOTIDE SEQUENCE</scope>
    <source>
        <strain evidence="2">FL966</strain>
    </source>
</reference>
<dbReference type="Proteomes" id="UP000789759">
    <property type="component" value="Unassembled WGS sequence"/>
</dbReference>
<evidence type="ECO:0000259" key="1">
    <source>
        <dbReference type="Pfam" id="PF03732"/>
    </source>
</evidence>
<keyword evidence="3" id="KW-1185">Reference proteome</keyword>
<sequence>MRVFDPTKPVYTGYENIEEFLVYFEAYAASKDWDDNKKSLVVILHIADRLKPSIMQLRKNNSSWKDLRTAMIKRWATSSDLNEGLERLKNMVQETGDTVQMYTSCFDAYVTEIQDQIHIEKGLLDMYEAAKELAVKMEKYDRDRKYINKNPVQITNNKKSKLVNGEATNFQLFRRSVASVINILQIQKDWIEWKQAL</sequence>
<evidence type="ECO:0000313" key="3">
    <source>
        <dbReference type="Proteomes" id="UP000789759"/>
    </source>
</evidence>
<name>A0A9N9HLT4_9GLOM</name>
<gene>
    <name evidence="2" type="ORF">CPELLU_LOCUS11174</name>
</gene>
<comment type="caution">
    <text evidence="2">The sequence shown here is derived from an EMBL/GenBank/DDBJ whole genome shotgun (WGS) entry which is preliminary data.</text>
</comment>
<accession>A0A9N9HLT4</accession>
<protein>
    <submittedName>
        <fullName evidence="2">9116_t:CDS:1</fullName>
    </submittedName>
</protein>
<proteinExistence type="predicted"/>
<feature type="domain" description="Retrotransposon gag" evidence="1">
    <location>
        <begin position="55"/>
        <end position="115"/>
    </location>
</feature>
<dbReference type="AlphaFoldDB" id="A0A9N9HLT4"/>
<dbReference type="InterPro" id="IPR005162">
    <property type="entry name" value="Retrotrans_gag_dom"/>
</dbReference>
<dbReference type="EMBL" id="CAJVQA010009710">
    <property type="protein sequence ID" value="CAG8688765.1"/>
    <property type="molecule type" value="Genomic_DNA"/>
</dbReference>
<evidence type="ECO:0000313" key="2">
    <source>
        <dbReference type="EMBL" id="CAG8688765.1"/>
    </source>
</evidence>
<dbReference type="Pfam" id="PF03732">
    <property type="entry name" value="Retrotrans_gag"/>
    <property type="match status" value="1"/>
</dbReference>